<accession>A0A392TSB4</accession>
<feature type="non-terminal residue" evidence="1">
    <location>
        <position position="1"/>
    </location>
</feature>
<dbReference type="Proteomes" id="UP000265520">
    <property type="component" value="Unassembled WGS sequence"/>
</dbReference>
<keyword evidence="2" id="KW-1185">Reference proteome</keyword>
<proteinExistence type="predicted"/>
<evidence type="ECO:0000313" key="1">
    <source>
        <dbReference type="EMBL" id="MCI63932.1"/>
    </source>
</evidence>
<reference evidence="1 2" key="1">
    <citation type="journal article" date="2018" name="Front. Plant Sci.">
        <title>Red Clover (Trifolium pratense) and Zigzag Clover (T. medium) - A Picture of Genomic Similarities and Differences.</title>
        <authorList>
            <person name="Dluhosova J."/>
            <person name="Istvanek J."/>
            <person name="Nedelnik J."/>
            <person name="Repkova J."/>
        </authorList>
    </citation>
    <scope>NUCLEOTIDE SEQUENCE [LARGE SCALE GENOMIC DNA]</scope>
    <source>
        <strain evidence="2">cv. 10/8</strain>
        <tissue evidence="1">Leaf</tissue>
    </source>
</reference>
<protein>
    <submittedName>
        <fullName evidence="1">Uncharacterized protein</fullName>
    </submittedName>
</protein>
<name>A0A392TSB4_9FABA</name>
<evidence type="ECO:0000313" key="2">
    <source>
        <dbReference type="Proteomes" id="UP000265520"/>
    </source>
</evidence>
<dbReference type="EMBL" id="LXQA010646116">
    <property type="protein sequence ID" value="MCI63932.1"/>
    <property type="molecule type" value="Genomic_DNA"/>
</dbReference>
<comment type="caution">
    <text evidence="1">The sequence shown here is derived from an EMBL/GenBank/DDBJ whole genome shotgun (WGS) entry which is preliminary data.</text>
</comment>
<sequence>SDSEGSNSELLILKVLTLKEV</sequence>
<organism evidence="1 2">
    <name type="scientific">Trifolium medium</name>
    <dbReference type="NCBI Taxonomy" id="97028"/>
    <lineage>
        <taxon>Eukaryota</taxon>
        <taxon>Viridiplantae</taxon>
        <taxon>Streptophyta</taxon>
        <taxon>Embryophyta</taxon>
        <taxon>Tracheophyta</taxon>
        <taxon>Spermatophyta</taxon>
        <taxon>Magnoliopsida</taxon>
        <taxon>eudicotyledons</taxon>
        <taxon>Gunneridae</taxon>
        <taxon>Pentapetalae</taxon>
        <taxon>rosids</taxon>
        <taxon>fabids</taxon>
        <taxon>Fabales</taxon>
        <taxon>Fabaceae</taxon>
        <taxon>Papilionoideae</taxon>
        <taxon>50 kb inversion clade</taxon>
        <taxon>NPAAA clade</taxon>
        <taxon>Hologalegina</taxon>
        <taxon>IRL clade</taxon>
        <taxon>Trifolieae</taxon>
        <taxon>Trifolium</taxon>
    </lineage>
</organism>
<dbReference type="AlphaFoldDB" id="A0A392TSB4"/>